<organism evidence="1 2">
    <name type="scientific">Rhodomicrobium udaipurense</name>
    <dbReference type="NCBI Taxonomy" id="1202716"/>
    <lineage>
        <taxon>Bacteria</taxon>
        <taxon>Pseudomonadati</taxon>
        <taxon>Pseudomonadota</taxon>
        <taxon>Alphaproteobacteria</taxon>
        <taxon>Hyphomicrobiales</taxon>
        <taxon>Hyphomicrobiaceae</taxon>
        <taxon>Rhodomicrobium</taxon>
    </lineage>
</organism>
<dbReference type="Proteomes" id="UP000623250">
    <property type="component" value="Unassembled WGS sequence"/>
</dbReference>
<comment type="caution">
    <text evidence="1">The sequence shown here is derived from an EMBL/GenBank/DDBJ whole genome shotgun (WGS) entry which is preliminary data.</text>
</comment>
<accession>A0A8I1GHQ2</accession>
<gene>
    <name evidence="1" type="ORF">JDN41_06955</name>
</gene>
<dbReference type="RefSeq" id="WP_155955291.1">
    <property type="nucleotide sequence ID" value="NZ_JAEMUK010000012.1"/>
</dbReference>
<evidence type="ECO:0000313" key="1">
    <source>
        <dbReference type="EMBL" id="MBJ7543292.1"/>
    </source>
</evidence>
<protein>
    <submittedName>
        <fullName evidence="1">Uncharacterized protein</fullName>
    </submittedName>
</protein>
<name>A0A8I1GHQ2_9HYPH</name>
<reference evidence="1 2" key="1">
    <citation type="submission" date="2020-12" db="EMBL/GenBank/DDBJ databases">
        <title>Revised draft genomes of Rhodomicrobium vannielii ATCC 17100 and Rhodomicrobium udaipurense JA643.</title>
        <authorList>
            <person name="Conners E.M."/>
            <person name="Davenport E.J."/>
            <person name="Bose A."/>
        </authorList>
    </citation>
    <scope>NUCLEOTIDE SEQUENCE [LARGE SCALE GENOMIC DNA]</scope>
    <source>
        <strain evidence="1 2">JA643</strain>
    </source>
</reference>
<keyword evidence="2" id="KW-1185">Reference proteome</keyword>
<sequence>MKIANRDRIHSAFDDAAAAAHNPGWEPAQDAINLLSSTFLDTRLPDLYQALIEADAADKAAVTTVVVEPDQYLWDDDDGVRDQHDETLRLQQVRAAHDYSLYLAGMRSVWERVALGDAERHVTA</sequence>
<evidence type="ECO:0000313" key="2">
    <source>
        <dbReference type="Proteomes" id="UP000623250"/>
    </source>
</evidence>
<proteinExistence type="predicted"/>
<dbReference type="EMBL" id="JAEMUK010000012">
    <property type="protein sequence ID" value="MBJ7543292.1"/>
    <property type="molecule type" value="Genomic_DNA"/>
</dbReference>
<dbReference type="AlphaFoldDB" id="A0A8I1GHQ2"/>